<reference evidence="1 2" key="1">
    <citation type="submission" date="2013-01" db="EMBL/GenBank/DDBJ databases">
        <authorList>
            <person name="Fiebig A."/>
            <person name="Goeker M."/>
            <person name="Klenk H.-P.P."/>
        </authorList>
    </citation>
    <scope>NUCLEOTIDE SEQUENCE [LARGE SCALE GENOMIC DNA]</scope>
    <source>
        <strain evidence="1 2">DSM 17069</strain>
    </source>
</reference>
<comment type="caution">
    <text evidence="1">The sequence shown here is derived from an EMBL/GenBank/DDBJ whole genome shotgun (WGS) entry which is preliminary data.</text>
</comment>
<accession>A0A0A0HPG0</accession>
<gene>
    <name evidence="1" type="ORF">rosmuc_01305</name>
</gene>
<dbReference type="HOGENOM" id="CLU_037269_6_1_5"/>
<dbReference type="Gene3D" id="1.10.600.10">
    <property type="entry name" value="Farnesyl Diphosphate Synthase"/>
    <property type="match status" value="1"/>
</dbReference>
<protein>
    <submittedName>
        <fullName evidence="1">Phytoene/squalene synthetase</fullName>
        <ecNumber evidence="1">2.5.1.32</ecNumber>
    </submittedName>
</protein>
<proteinExistence type="predicted"/>
<organism evidence="1 2">
    <name type="scientific">Roseovarius mucosus DSM 17069</name>
    <dbReference type="NCBI Taxonomy" id="1288298"/>
    <lineage>
        <taxon>Bacteria</taxon>
        <taxon>Pseudomonadati</taxon>
        <taxon>Pseudomonadota</taxon>
        <taxon>Alphaproteobacteria</taxon>
        <taxon>Rhodobacterales</taxon>
        <taxon>Roseobacteraceae</taxon>
        <taxon>Roseovarius</taxon>
    </lineage>
</organism>
<dbReference type="GO" id="GO:0016740">
    <property type="term" value="F:transferase activity"/>
    <property type="evidence" value="ECO:0007669"/>
    <property type="project" value="UniProtKB-KW"/>
</dbReference>
<name>A0A0A0HPG0_9RHOB</name>
<dbReference type="Pfam" id="PF00494">
    <property type="entry name" value="SQS_PSY"/>
    <property type="match status" value="1"/>
</dbReference>
<dbReference type="eggNOG" id="COG1562">
    <property type="taxonomic scope" value="Bacteria"/>
</dbReference>
<evidence type="ECO:0000313" key="1">
    <source>
        <dbReference type="EMBL" id="KGM88474.1"/>
    </source>
</evidence>
<dbReference type="OrthoDB" id="9814909at2"/>
<dbReference type="AlphaFoldDB" id="A0A0A0HPG0"/>
<dbReference type="RefSeq" id="WP_037271191.1">
    <property type="nucleotide sequence ID" value="NZ_KN293978.2"/>
</dbReference>
<dbReference type="EC" id="2.5.1.32" evidence="1"/>
<dbReference type="Proteomes" id="UP000030021">
    <property type="component" value="Unassembled WGS sequence"/>
</dbReference>
<dbReference type="SUPFAM" id="SSF48576">
    <property type="entry name" value="Terpenoid synthases"/>
    <property type="match status" value="1"/>
</dbReference>
<dbReference type="PATRIC" id="fig|1288298.3.peg.1317"/>
<dbReference type="InterPro" id="IPR008949">
    <property type="entry name" value="Isoprenoid_synthase_dom_sf"/>
</dbReference>
<dbReference type="STRING" id="215743.ROSMUCSMR3_00520"/>
<keyword evidence="1" id="KW-0808">Transferase</keyword>
<dbReference type="InterPro" id="IPR002060">
    <property type="entry name" value="Squ/phyt_synthse"/>
</dbReference>
<sequence>MSQGFDADLTACADLVRRADPDRFLAAMAAPVAARAVLFPVYAFNVEVARAPWVTQEPMIAEMRLQWWADALEEIATGGLVRRHEVVTPLAHVLDAPGAALLADLVEARRWDIAREPFADAVEFTRYIETTSGNLLQAAAQALGPAAPEVLRDAGYALGLANWFRAIPVLEAAGRRPLVDGRPDAVQALARDGLVRLRRARAARGKVSRAAGAALLPLWIAGPVLRRAERDPRAVAEGRLGIAPARAQLSLLARGLSGRW</sequence>
<evidence type="ECO:0000313" key="2">
    <source>
        <dbReference type="Proteomes" id="UP000030021"/>
    </source>
</evidence>
<dbReference type="EMBL" id="AONH01000007">
    <property type="protein sequence ID" value="KGM88474.1"/>
    <property type="molecule type" value="Genomic_DNA"/>
</dbReference>